<feature type="non-terminal residue" evidence="1">
    <location>
        <position position="1"/>
    </location>
</feature>
<gene>
    <name evidence="1" type="ORF">FOF47_R18876</name>
</gene>
<protein>
    <submittedName>
        <fullName evidence="1">LORF2 protein</fullName>
    </submittedName>
</protein>
<feature type="non-terminal residue" evidence="1">
    <location>
        <position position="104"/>
    </location>
</feature>
<keyword evidence="2" id="KW-1185">Reference proteome</keyword>
<evidence type="ECO:0000313" key="2">
    <source>
        <dbReference type="Proteomes" id="UP000475037"/>
    </source>
</evidence>
<proteinExistence type="predicted"/>
<dbReference type="EMBL" id="VOAJ01001019">
    <property type="protein sequence ID" value="KAF0885947.1"/>
    <property type="molecule type" value="Genomic_DNA"/>
</dbReference>
<accession>A0A6G1BE31</accession>
<dbReference type="Proteomes" id="UP000475037">
    <property type="component" value="Unassembled WGS sequence"/>
</dbReference>
<comment type="caution">
    <text evidence="1">The sequence shown here is derived from an EMBL/GenBank/DDBJ whole genome shotgun (WGS) entry which is preliminary data.</text>
</comment>
<name>A0A6G1BE31_CROCR</name>
<organism evidence="1 2">
    <name type="scientific">Crocuta crocuta</name>
    <name type="common">Spotted hyena</name>
    <dbReference type="NCBI Taxonomy" id="9678"/>
    <lineage>
        <taxon>Eukaryota</taxon>
        <taxon>Metazoa</taxon>
        <taxon>Chordata</taxon>
        <taxon>Craniata</taxon>
        <taxon>Vertebrata</taxon>
        <taxon>Euteleostomi</taxon>
        <taxon>Mammalia</taxon>
        <taxon>Eutheria</taxon>
        <taxon>Laurasiatheria</taxon>
        <taxon>Carnivora</taxon>
        <taxon>Feliformia</taxon>
        <taxon>Hyaenidae</taxon>
        <taxon>Crocuta</taxon>
    </lineage>
</organism>
<reference evidence="1 2" key="1">
    <citation type="submission" date="2019-11" db="EMBL/GenBank/DDBJ databases">
        <authorList>
            <person name="Yang C."/>
            <person name="Li F."/>
        </authorList>
    </citation>
    <scope>NUCLEOTIDE SEQUENCE [LARGE SCALE GENOMIC DNA]</scope>
    <source>
        <strain evidence="1">KB4526</strain>
        <tissue evidence="1">Muscle</tissue>
    </source>
</reference>
<evidence type="ECO:0000313" key="1">
    <source>
        <dbReference type="EMBL" id="KAF0885947.1"/>
    </source>
</evidence>
<sequence>GHGETKTSDTVGWSCKMVELLWKTVCKSLKNCKNKPIPYDPPIPLSTCPIQVKTSLRWKTCVRTFIAVLLVVAPKMEATQCLSATGEQTAMYPHKAASLSNEKE</sequence>
<dbReference type="AlphaFoldDB" id="A0A6G1BE31"/>